<reference evidence="3 4" key="1">
    <citation type="journal article" date="2024" name="Commun. Biol.">
        <title>Comparative genomic analysis of thermophilic fungi reveals convergent evolutionary adaptations and gene losses.</title>
        <authorList>
            <person name="Steindorff A.S."/>
            <person name="Aguilar-Pontes M.V."/>
            <person name="Robinson A.J."/>
            <person name="Andreopoulos B."/>
            <person name="LaButti K."/>
            <person name="Kuo A."/>
            <person name="Mondo S."/>
            <person name="Riley R."/>
            <person name="Otillar R."/>
            <person name="Haridas S."/>
            <person name="Lipzen A."/>
            <person name="Grimwood J."/>
            <person name="Schmutz J."/>
            <person name="Clum A."/>
            <person name="Reid I.D."/>
            <person name="Moisan M.C."/>
            <person name="Butler G."/>
            <person name="Nguyen T.T.M."/>
            <person name="Dewar K."/>
            <person name="Conant G."/>
            <person name="Drula E."/>
            <person name="Henrissat B."/>
            <person name="Hansel C."/>
            <person name="Singer S."/>
            <person name="Hutchinson M.I."/>
            <person name="de Vries R.P."/>
            <person name="Natvig D.O."/>
            <person name="Powell A.J."/>
            <person name="Tsang A."/>
            <person name="Grigoriev I.V."/>
        </authorList>
    </citation>
    <scope>NUCLEOTIDE SEQUENCE [LARGE SCALE GENOMIC DNA]</scope>
    <source>
        <strain evidence="3 4">CBS 494.80</strain>
    </source>
</reference>
<feature type="region of interest" description="Disordered" evidence="1">
    <location>
        <begin position="929"/>
        <end position="974"/>
    </location>
</feature>
<feature type="region of interest" description="Disordered" evidence="1">
    <location>
        <begin position="986"/>
        <end position="1034"/>
    </location>
</feature>
<feature type="compositionally biased region" description="Polar residues" evidence="1">
    <location>
        <begin position="953"/>
        <end position="974"/>
    </location>
</feature>
<evidence type="ECO:0000313" key="4">
    <source>
        <dbReference type="Proteomes" id="UP001595075"/>
    </source>
</evidence>
<organism evidence="3 4">
    <name type="scientific">Oculimacula yallundae</name>
    <dbReference type="NCBI Taxonomy" id="86028"/>
    <lineage>
        <taxon>Eukaryota</taxon>
        <taxon>Fungi</taxon>
        <taxon>Dikarya</taxon>
        <taxon>Ascomycota</taxon>
        <taxon>Pezizomycotina</taxon>
        <taxon>Leotiomycetes</taxon>
        <taxon>Helotiales</taxon>
        <taxon>Ploettnerulaceae</taxon>
        <taxon>Oculimacula</taxon>
    </lineage>
</organism>
<feature type="region of interest" description="Disordered" evidence="1">
    <location>
        <begin position="570"/>
        <end position="593"/>
    </location>
</feature>
<feature type="compositionally biased region" description="Polar residues" evidence="1">
    <location>
        <begin position="571"/>
        <end position="582"/>
    </location>
</feature>
<feature type="region of interest" description="Disordered" evidence="1">
    <location>
        <begin position="726"/>
        <end position="749"/>
    </location>
</feature>
<feature type="region of interest" description="Disordered" evidence="1">
    <location>
        <begin position="1"/>
        <end position="70"/>
    </location>
</feature>
<dbReference type="Pfam" id="PF20150">
    <property type="entry name" value="2EXR"/>
    <property type="match status" value="1"/>
</dbReference>
<comment type="caution">
    <text evidence="3">The sequence shown here is derived from an EMBL/GenBank/DDBJ whole genome shotgun (WGS) entry which is preliminary data.</text>
</comment>
<accession>A0ABR4BTJ6</accession>
<proteinExistence type="predicted"/>
<evidence type="ECO:0000259" key="2">
    <source>
        <dbReference type="Pfam" id="PF20150"/>
    </source>
</evidence>
<dbReference type="Proteomes" id="UP001595075">
    <property type="component" value="Unassembled WGS sequence"/>
</dbReference>
<dbReference type="PANTHER" id="PTHR35910">
    <property type="entry name" value="2EXR DOMAIN-CONTAINING PROTEIN"/>
    <property type="match status" value="1"/>
</dbReference>
<keyword evidence="4" id="KW-1185">Reference proteome</keyword>
<feature type="compositionally biased region" description="Polar residues" evidence="1">
    <location>
        <begin position="1212"/>
        <end position="1223"/>
    </location>
</feature>
<sequence length="1260" mass="136750">MATRRKETAKTSGSSAAAPHSTPAIAPAPPLEPASLPSGRVTRSITKMSLPSTEMEKSSVSEKIKLGTPEEEERRSYYVRQLQGEWAELHKKAAEPSGPRTHRLAMRKKILPPLPRRLQPKTKVVDSYGRVTWVFDDSERWEWEYFEEPIPDDENPAIAEVKDPGGWIAHGKKMAAKHKAELNPSVADKKVVCQRFQKTNRDLSLGAIQQHLDGNRYQPHKYGEFSFEYVIKPEAKCPTLFRNFNKVPPKIRKWIWDIALLEEPRSVSITQHAGAYVNTTGPDVFAIEAWDEIPVLLRVNRESREVAMKIYKLVFKAVEGRPQFFNIRADVLHLWAVDPGFVKKIPSLIPEFHMVRHLAIHGAGLLKDNQVFKRLRYFPNLVTLLIESPSKRAGKIESDTFYRKFDHSIGKWLDGVREGLALNSLAREVQVARSKKFQEQRAKARAEERAKAMAEIYKAITDRSRNTIGKTVRFANDQLHTKTAIKDPIHRVAKISSTPLSTRDSKMVLKKSKSEDKLAVTKAAGDPMDVDTQSQQHLATVSSYPTALPKKLPKEGPALQFTTKPEIEVMQGQQADTVSSPAATLPKEHSTESQPFHPAMAQQVEVSPEINSLIDNAIAEMPDVDMMIDEEMADISSTKAPRVQVKQADAISFSTTNNHTGTTTLAAVSKEASPVEHANTTMIDGDVGDQVPAGVSESSRMEVDNQEGIATSATVESKKAVAVDTSSADINSKEGESNAQSAETAVANRAPKKENKVIEASIVQESKVLVYRVAKMRVLTVVWSKSEDILEVLVDARKFPYRVDMNTRYYTWKMPKARAAKYQTGFDGWPEDSEKQTTNPVENESAAPVEEPSAIVQPAAEDPGNQILAITPNVSVMQPPANRPQAVHAVSSIINDYLAVERTLLRTPAHNPEQALPVQASAIGPLGASSNAFHPISHGSPTSSVRRKPVPSGKSTAGGNTGNLPSSEASAVQSIDGQDYIVRRKAYPPGMLPPGAHPSVGNTSTGPTYGSLQSGELSPRGPNQTFDLNKPKKLPKTGTFYTTPQPQSKGTFFTQPQEKNKISISKAGVQHYTQAPNSGSSMIQQAPASYMTPACYMAPASYMGPAPHGFQGSFAPPPAPYVSPYQRAPVPMAPLPPQDQRYISPYSSLSPTGSVGGAGIAGSVAGLGTTSLMGTGATSITESASERNSGGNAGGNAGGQSAVLSGINAANSGNQLASPTPADSQFVLEGSPPDTSTPVRRTANEETASDTEGDTIIVDV</sequence>
<dbReference type="PANTHER" id="PTHR35910:SF6">
    <property type="entry name" value="2EXR DOMAIN-CONTAINING PROTEIN"/>
    <property type="match status" value="1"/>
</dbReference>
<protein>
    <recommendedName>
        <fullName evidence="2">2EXR domain-containing protein</fullName>
    </recommendedName>
</protein>
<feature type="compositionally biased region" description="Polar residues" evidence="1">
    <location>
        <begin position="41"/>
        <end position="52"/>
    </location>
</feature>
<dbReference type="InterPro" id="IPR045518">
    <property type="entry name" value="2EXR"/>
</dbReference>
<feature type="region of interest" description="Disordered" evidence="1">
    <location>
        <begin position="1212"/>
        <end position="1260"/>
    </location>
</feature>
<feature type="region of interest" description="Disordered" evidence="1">
    <location>
        <begin position="1177"/>
        <end position="1197"/>
    </location>
</feature>
<dbReference type="EMBL" id="JAZHXI010000020">
    <property type="protein sequence ID" value="KAL2060967.1"/>
    <property type="molecule type" value="Genomic_DNA"/>
</dbReference>
<gene>
    <name evidence="3" type="ORF">VTL71DRAFT_9019</name>
</gene>
<feature type="compositionally biased region" description="Polar residues" evidence="1">
    <location>
        <begin position="1000"/>
        <end position="1027"/>
    </location>
</feature>
<feature type="compositionally biased region" description="Basic and acidic residues" evidence="1">
    <location>
        <begin position="54"/>
        <end position="65"/>
    </location>
</feature>
<feature type="domain" description="2EXR" evidence="2">
    <location>
        <begin position="241"/>
        <end position="332"/>
    </location>
</feature>
<evidence type="ECO:0000256" key="1">
    <source>
        <dbReference type="SAM" id="MobiDB-lite"/>
    </source>
</evidence>
<name>A0ABR4BTJ6_9HELO</name>
<evidence type="ECO:0000313" key="3">
    <source>
        <dbReference type="EMBL" id="KAL2060967.1"/>
    </source>
</evidence>